<dbReference type="VEuPathDB" id="VectorBase:GAUT002575"/>
<dbReference type="Proteomes" id="UP000078200">
    <property type="component" value="Unassembled WGS sequence"/>
</dbReference>
<keyword evidence="3" id="KW-1185">Reference proteome</keyword>
<sequence length="310" mass="35954">MNVYNTFNGTLCRASSPSRWKIKEKIHEHVHEDMYKRNRFQFPTNAEIRDNKLRSRAEQHAANIVVNGCYWVATVNYSMSISWLVSSKLWPRSALMNVFAVFVMKVYYEATILRVTNSLLSNADTHDGHIRLFNETEEAHHQHHHHNFSSQQLAEGTTNAALKIFYTKSLKTSLSQKQIEMCLPARNVQQQTRHTYLALELIKWNKSNGDETEARESGPLRNLMCCEEEICVWLLAKFLLGYELVEKDCTSSHKRRGNKSRLRSTGGYYRYSSINMFTNVKTYNEMQVKEDERAPSTSTHEPVVAAHDID</sequence>
<feature type="region of interest" description="Disordered" evidence="1">
    <location>
        <begin position="288"/>
        <end position="310"/>
    </location>
</feature>
<reference evidence="2" key="1">
    <citation type="submission" date="2020-05" db="UniProtKB">
        <authorList>
            <consortium name="EnsemblMetazoa"/>
        </authorList>
    </citation>
    <scope>IDENTIFICATION</scope>
    <source>
        <strain evidence="2">TTRI</strain>
    </source>
</reference>
<dbReference type="AlphaFoldDB" id="A0A1A9UEV4"/>
<protein>
    <submittedName>
        <fullName evidence="2">Uncharacterized protein</fullName>
    </submittedName>
</protein>
<organism evidence="2 3">
    <name type="scientific">Glossina austeni</name>
    <name type="common">Savannah tsetse fly</name>
    <dbReference type="NCBI Taxonomy" id="7395"/>
    <lineage>
        <taxon>Eukaryota</taxon>
        <taxon>Metazoa</taxon>
        <taxon>Ecdysozoa</taxon>
        <taxon>Arthropoda</taxon>
        <taxon>Hexapoda</taxon>
        <taxon>Insecta</taxon>
        <taxon>Pterygota</taxon>
        <taxon>Neoptera</taxon>
        <taxon>Endopterygota</taxon>
        <taxon>Diptera</taxon>
        <taxon>Brachycera</taxon>
        <taxon>Muscomorpha</taxon>
        <taxon>Hippoboscoidea</taxon>
        <taxon>Glossinidae</taxon>
        <taxon>Glossina</taxon>
    </lineage>
</organism>
<dbReference type="EnsemblMetazoa" id="GAUT002575-RA">
    <property type="protein sequence ID" value="GAUT002575-PA"/>
    <property type="gene ID" value="GAUT002575"/>
</dbReference>
<accession>A0A1A9UEV4</accession>
<proteinExistence type="predicted"/>
<evidence type="ECO:0000256" key="1">
    <source>
        <dbReference type="SAM" id="MobiDB-lite"/>
    </source>
</evidence>
<name>A0A1A9UEV4_GLOAU</name>
<evidence type="ECO:0000313" key="2">
    <source>
        <dbReference type="EnsemblMetazoa" id="GAUT002575-PA"/>
    </source>
</evidence>
<evidence type="ECO:0000313" key="3">
    <source>
        <dbReference type="Proteomes" id="UP000078200"/>
    </source>
</evidence>